<reference evidence="3" key="1">
    <citation type="journal article" date="2019" name="Int. J. Syst. Evol. Microbiol.">
        <title>The Global Catalogue of Microorganisms (GCM) 10K type strain sequencing project: providing services to taxonomists for standard genome sequencing and annotation.</title>
        <authorList>
            <consortium name="The Broad Institute Genomics Platform"/>
            <consortium name="The Broad Institute Genome Sequencing Center for Infectious Disease"/>
            <person name="Wu L."/>
            <person name="Ma J."/>
        </authorList>
    </citation>
    <scope>NUCLEOTIDE SEQUENCE [LARGE SCALE GENOMIC DNA]</scope>
    <source>
        <strain evidence="3">DT72</strain>
    </source>
</reference>
<dbReference type="InterPro" id="IPR019197">
    <property type="entry name" value="Biotin-prot_ligase_N"/>
</dbReference>
<organism evidence="2 3">
    <name type="scientific">Rhodococcus gannanensis</name>
    <dbReference type="NCBI Taxonomy" id="1960308"/>
    <lineage>
        <taxon>Bacteria</taxon>
        <taxon>Bacillati</taxon>
        <taxon>Actinomycetota</taxon>
        <taxon>Actinomycetes</taxon>
        <taxon>Mycobacteriales</taxon>
        <taxon>Nocardiaceae</taxon>
        <taxon>Rhodococcus</taxon>
    </lineage>
</organism>
<keyword evidence="3" id="KW-1185">Reference proteome</keyword>
<evidence type="ECO:0000313" key="3">
    <source>
        <dbReference type="Proteomes" id="UP001597286"/>
    </source>
</evidence>
<dbReference type="Proteomes" id="UP001597286">
    <property type="component" value="Unassembled WGS sequence"/>
</dbReference>
<sequence>MTGTRPLALVYRGGASLPGCAESVAALLARSRWDFDVRYVGPREERRLTPEALRGATLYAQPGGDGLRPAWWRMRRHRSTVREFVSGGGRYLGFCLGAYLAGATPGFGLLPGDTDRYFTTPGSGVVGPDPTTVDVRWLGRVRPMYFQDGPVFTLTQSYPRATRVLAVYGNGEIAALAAPFGAGQVAVVGPHPEADHEWFADSGVAIPDGLDPAAGLDLIDAVMDR</sequence>
<comment type="caution">
    <text evidence="2">The sequence shown here is derived from an EMBL/GenBank/DDBJ whole genome shotgun (WGS) entry which is preliminary data.</text>
</comment>
<evidence type="ECO:0000259" key="1">
    <source>
        <dbReference type="Pfam" id="PF09825"/>
    </source>
</evidence>
<dbReference type="EMBL" id="JBHUFB010000012">
    <property type="protein sequence ID" value="MFD1813796.1"/>
    <property type="molecule type" value="Genomic_DNA"/>
</dbReference>
<dbReference type="InterPro" id="IPR029062">
    <property type="entry name" value="Class_I_gatase-like"/>
</dbReference>
<name>A0ABW4P6X8_9NOCA</name>
<protein>
    <submittedName>
        <fullName evidence="2">BPL-N domain-containing protein</fullName>
    </submittedName>
</protein>
<dbReference type="RefSeq" id="WP_378486285.1">
    <property type="nucleotide sequence ID" value="NZ_JBHUFB010000012.1"/>
</dbReference>
<feature type="domain" description="Biotin-protein ligase N-terminal" evidence="1">
    <location>
        <begin position="9"/>
        <end position="104"/>
    </location>
</feature>
<dbReference type="Gene3D" id="3.40.50.880">
    <property type="match status" value="1"/>
</dbReference>
<evidence type="ECO:0000313" key="2">
    <source>
        <dbReference type="EMBL" id="MFD1813796.1"/>
    </source>
</evidence>
<proteinExistence type="predicted"/>
<dbReference type="SUPFAM" id="SSF52317">
    <property type="entry name" value="Class I glutamine amidotransferase-like"/>
    <property type="match status" value="1"/>
</dbReference>
<accession>A0ABW4P6X8</accession>
<dbReference type="Pfam" id="PF09825">
    <property type="entry name" value="BPL_N"/>
    <property type="match status" value="1"/>
</dbReference>
<gene>
    <name evidence="2" type="ORF">ACFSJG_16375</name>
</gene>